<feature type="signal peptide" evidence="3">
    <location>
        <begin position="1"/>
        <end position="18"/>
    </location>
</feature>
<dbReference type="Proteomes" id="UP000567179">
    <property type="component" value="Unassembled WGS sequence"/>
</dbReference>
<protein>
    <recommendedName>
        <fullName evidence="6">WW domain-containing protein</fullName>
    </recommendedName>
</protein>
<feature type="region of interest" description="Disordered" evidence="1">
    <location>
        <begin position="725"/>
        <end position="762"/>
    </location>
</feature>
<sequence>MLITRFLKILSLLRAFLASVWRPALPGLRQLSELLLRLACHIQSRFDLRRPPPTPPPPTPVVFDGGALFSTDPRSAQDHFLNSFTNRRQDSQLSLRLCSHSIASENTSNSFVPVPSASAAVPTSSLPLCAADPQETVDVHRYGQRLQLPERHETQPPDIEVVQAPSDSPTNIHIPGPHVVLPDEPVDDNGPIQPSNATLQVSDSWPPQTQGSSSGPYNVTSDEPLPYSALAANLLYPAIPSETLRYKRRKKIKRKGTDITLSPQDCDAERFLRGIVLPPGWKRLVHPEGGCYFHHSASGIFTDNEIYDPEELEQIQVRMNAIELFKRTINNFPLGSHIVLNIYGDEPKDTQCYCVNHTDRMIFFLSIFHTQWMGAWSAAQGAYSRHHLRYEIEAEYWHFVHLYPDSIKLSQAITDDLKDALFFFKGDVTTSRYSTSTYDSVEISDILSTLAMLEGHIKSKTSTAGGVEFIARIMSQICHSRFLNFYGEPCARLERDSSVYGHAPSPRPILLRSVSPLLFSAPDVYLPELQKVCVDETVHMGAWKEMVRNLSSEWQELVTYATIMLNANVAFLAIQSVDNAAPSRSWAQIFSYASTIANLASMILGLLLMRQLRITRSGMSKDLILKYLSKGTSHLNRPEMLAIMFSLPYAFLIWGMVSFFVAFSLMCLSSATAQTRVVVVSCFTLGTLCIIWCVYLAWDTAWKNFSEENRTWAYCQDAELEKAREEEESRAEEIEQDRATESSGSYESSAAAASTDNTSSRPRPRILGIETVMSLWNAFLFMFIRSSRHDIERGVETTAIELHEVNQAPGNYTQSVNQVLASQVD</sequence>
<feature type="transmembrane region" description="Helical" evidence="2">
    <location>
        <begin position="640"/>
        <end position="665"/>
    </location>
</feature>
<keyword evidence="2" id="KW-0472">Membrane</keyword>
<evidence type="ECO:0000313" key="5">
    <source>
        <dbReference type="Proteomes" id="UP000567179"/>
    </source>
</evidence>
<feature type="transmembrane region" description="Helical" evidence="2">
    <location>
        <begin position="589"/>
        <end position="609"/>
    </location>
</feature>
<feature type="chain" id="PRO_5034534594" description="WW domain-containing protein" evidence="3">
    <location>
        <begin position="19"/>
        <end position="825"/>
    </location>
</feature>
<feature type="compositionally biased region" description="Low complexity" evidence="1">
    <location>
        <begin position="741"/>
        <end position="754"/>
    </location>
</feature>
<feature type="compositionally biased region" description="Polar residues" evidence="1">
    <location>
        <begin position="192"/>
        <end position="220"/>
    </location>
</feature>
<proteinExistence type="predicted"/>
<keyword evidence="3" id="KW-0732">Signal</keyword>
<evidence type="ECO:0000256" key="3">
    <source>
        <dbReference type="SAM" id="SignalP"/>
    </source>
</evidence>
<keyword evidence="2" id="KW-0812">Transmembrane</keyword>
<reference evidence="4 5" key="1">
    <citation type="journal article" date="2020" name="ISME J.">
        <title>Uncovering the hidden diversity of litter-decomposition mechanisms in mushroom-forming fungi.</title>
        <authorList>
            <person name="Floudas D."/>
            <person name="Bentzer J."/>
            <person name="Ahren D."/>
            <person name="Johansson T."/>
            <person name="Persson P."/>
            <person name="Tunlid A."/>
        </authorList>
    </citation>
    <scope>NUCLEOTIDE SEQUENCE [LARGE SCALE GENOMIC DNA]</scope>
    <source>
        <strain evidence="4 5">CBS 101986</strain>
    </source>
</reference>
<dbReference type="AlphaFoldDB" id="A0A8H5ATZ2"/>
<evidence type="ECO:0000256" key="1">
    <source>
        <dbReference type="SAM" id="MobiDB-lite"/>
    </source>
</evidence>
<name>A0A8H5ATZ2_9AGAR</name>
<gene>
    <name evidence="4" type="ORF">D9619_008028</name>
</gene>
<feature type="transmembrane region" description="Helical" evidence="2">
    <location>
        <begin position="677"/>
        <end position="698"/>
    </location>
</feature>
<feature type="region of interest" description="Disordered" evidence="1">
    <location>
        <begin position="183"/>
        <end position="220"/>
    </location>
</feature>
<dbReference type="OrthoDB" id="2657661at2759"/>
<feature type="compositionally biased region" description="Basic and acidic residues" evidence="1">
    <location>
        <begin position="725"/>
        <end position="740"/>
    </location>
</feature>
<keyword evidence="2" id="KW-1133">Transmembrane helix</keyword>
<dbReference type="EMBL" id="JAACJJ010000057">
    <property type="protein sequence ID" value="KAF5310830.1"/>
    <property type="molecule type" value="Genomic_DNA"/>
</dbReference>
<evidence type="ECO:0000256" key="2">
    <source>
        <dbReference type="SAM" id="Phobius"/>
    </source>
</evidence>
<evidence type="ECO:0008006" key="6">
    <source>
        <dbReference type="Google" id="ProtNLM"/>
    </source>
</evidence>
<accession>A0A8H5ATZ2</accession>
<evidence type="ECO:0000313" key="4">
    <source>
        <dbReference type="EMBL" id="KAF5310830.1"/>
    </source>
</evidence>
<organism evidence="4 5">
    <name type="scientific">Psilocybe cf. subviscida</name>
    <dbReference type="NCBI Taxonomy" id="2480587"/>
    <lineage>
        <taxon>Eukaryota</taxon>
        <taxon>Fungi</taxon>
        <taxon>Dikarya</taxon>
        <taxon>Basidiomycota</taxon>
        <taxon>Agaricomycotina</taxon>
        <taxon>Agaricomycetes</taxon>
        <taxon>Agaricomycetidae</taxon>
        <taxon>Agaricales</taxon>
        <taxon>Agaricineae</taxon>
        <taxon>Strophariaceae</taxon>
        <taxon>Psilocybe</taxon>
    </lineage>
</organism>
<keyword evidence="5" id="KW-1185">Reference proteome</keyword>
<comment type="caution">
    <text evidence="4">The sequence shown here is derived from an EMBL/GenBank/DDBJ whole genome shotgun (WGS) entry which is preliminary data.</text>
</comment>